<comment type="similarity">
    <text evidence="2">Belongs to the cornichon family.</text>
</comment>
<feature type="transmembrane region" description="Helical" evidence="6">
    <location>
        <begin position="45"/>
        <end position="65"/>
    </location>
</feature>
<evidence type="ECO:0000256" key="2">
    <source>
        <dbReference type="ARBA" id="ARBA00010095"/>
    </source>
</evidence>
<comment type="caution">
    <text evidence="7">The sequence shown here is derived from an EMBL/GenBank/DDBJ whole genome shotgun (WGS) entry which is preliminary data.</text>
</comment>
<dbReference type="Pfam" id="PF03311">
    <property type="entry name" value="Cornichon"/>
    <property type="match status" value="1"/>
</dbReference>
<dbReference type="InterPro" id="IPR003377">
    <property type="entry name" value="Cornichon"/>
</dbReference>
<dbReference type="OrthoDB" id="434393at2759"/>
<name>A0A7J7NMX5_9MAGN</name>
<evidence type="ECO:0000256" key="5">
    <source>
        <dbReference type="ARBA" id="ARBA00023136"/>
    </source>
</evidence>
<evidence type="ECO:0000313" key="8">
    <source>
        <dbReference type="Proteomes" id="UP000541444"/>
    </source>
</evidence>
<keyword evidence="5 6" id="KW-0472">Membrane</keyword>
<accession>A0A7J7NMX5</accession>
<evidence type="ECO:0000256" key="1">
    <source>
        <dbReference type="ARBA" id="ARBA00004141"/>
    </source>
</evidence>
<organism evidence="7 8">
    <name type="scientific">Kingdonia uniflora</name>
    <dbReference type="NCBI Taxonomy" id="39325"/>
    <lineage>
        <taxon>Eukaryota</taxon>
        <taxon>Viridiplantae</taxon>
        <taxon>Streptophyta</taxon>
        <taxon>Embryophyta</taxon>
        <taxon>Tracheophyta</taxon>
        <taxon>Spermatophyta</taxon>
        <taxon>Magnoliopsida</taxon>
        <taxon>Ranunculales</taxon>
        <taxon>Circaeasteraceae</taxon>
        <taxon>Kingdonia</taxon>
    </lineage>
</organism>
<keyword evidence="8" id="KW-1185">Reference proteome</keyword>
<dbReference type="PANTHER" id="PTHR12290">
    <property type="entry name" value="CORNICHON-RELATED"/>
    <property type="match status" value="1"/>
</dbReference>
<keyword evidence="3 6" id="KW-0812">Transmembrane</keyword>
<dbReference type="AlphaFoldDB" id="A0A7J7NMX5"/>
<evidence type="ECO:0000256" key="6">
    <source>
        <dbReference type="SAM" id="Phobius"/>
    </source>
</evidence>
<sequence length="106" mass="12560">MQYTSLADLESDHTNPYDASSSINACVIPEFVIQGALGAFFLLTWHWFLFILSVPITCYHVKLYMNKKHLIDVTEIFRVLDNEKRYRLIKIGFYLVLFFFVLYRLL</sequence>
<dbReference type="Proteomes" id="UP000541444">
    <property type="component" value="Unassembled WGS sequence"/>
</dbReference>
<evidence type="ECO:0008006" key="9">
    <source>
        <dbReference type="Google" id="ProtNLM"/>
    </source>
</evidence>
<keyword evidence="4 6" id="KW-1133">Transmembrane helix</keyword>
<dbReference type="GO" id="GO:0016020">
    <property type="term" value="C:membrane"/>
    <property type="evidence" value="ECO:0007669"/>
    <property type="project" value="UniProtKB-SubCell"/>
</dbReference>
<evidence type="ECO:0000256" key="3">
    <source>
        <dbReference type="ARBA" id="ARBA00022692"/>
    </source>
</evidence>
<dbReference type="EMBL" id="JACGCM010000697">
    <property type="protein sequence ID" value="KAF6168302.1"/>
    <property type="molecule type" value="Genomic_DNA"/>
</dbReference>
<dbReference type="SMART" id="SM01398">
    <property type="entry name" value="Cornichon"/>
    <property type="match status" value="1"/>
</dbReference>
<comment type="subcellular location">
    <subcellularLocation>
        <location evidence="1">Membrane</location>
        <topology evidence="1">Multi-pass membrane protein</topology>
    </subcellularLocation>
</comment>
<feature type="transmembrane region" description="Helical" evidence="6">
    <location>
        <begin position="86"/>
        <end position="105"/>
    </location>
</feature>
<evidence type="ECO:0000256" key="4">
    <source>
        <dbReference type="ARBA" id="ARBA00022989"/>
    </source>
</evidence>
<protein>
    <recommendedName>
        <fullName evidence="9">Cornichon family protein</fullName>
    </recommendedName>
</protein>
<reference evidence="7 8" key="1">
    <citation type="journal article" date="2020" name="IScience">
        <title>Genome Sequencing of the Endangered Kingdonia uniflora (Circaeasteraceae, Ranunculales) Reveals Potential Mechanisms of Evolutionary Specialization.</title>
        <authorList>
            <person name="Sun Y."/>
            <person name="Deng T."/>
            <person name="Zhang A."/>
            <person name="Moore M.J."/>
            <person name="Landis J.B."/>
            <person name="Lin N."/>
            <person name="Zhang H."/>
            <person name="Zhang X."/>
            <person name="Huang J."/>
            <person name="Zhang X."/>
            <person name="Sun H."/>
            <person name="Wang H."/>
        </authorList>
    </citation>
    <scope>NUCLEOTIDE SEQUENCE [LARGE SCALE GENOMIC DNA]</scope>
    <source>
        <strain evidence="7">TB1705</strain>
        <tissue evidence="7">Leaf</tissue>
    </source>
</reference>
<proteinExistence type="inferred from homology"/>
<dbReference type="GO" id="GO:0016192">
    <property type="term" value="P:vesicle-mediated transport"/>
    <property type="evidence" value="ECO:0007669"/>
    <property type="project" value="InterPro"/>
</dbReference>
<gene>
    <name evidence="7" type="ORF">GIB67_018142</name>
</gene>
<evidence type="ECO:0000313" key="7">
    <source>
        <dbReference type="EMBL" id="KAF6168302.1"/>
    </source>
</evidence>